<reference evidence="2" key="2">
    <citation type="journal article" date="2021" name="PeerJ">
        <title>Extensive microbial diversity within the chicken gut microbiome revealed by metagenomics and culture.</title>
        <authorList>
            <person name="Gilroy R."/>
            <person name="Ravi A."/>
            <person name="Getino M."/>
            <person name="Pursley I."/>
            <person name="Horton D.L."/>
            <person name="Alikhan N.F."/>
            <person name="Baker D."/>
            <person name="Gharbi K."/>
            <person name="Hall N."/>
            <person name="Watson M."/>
            <person name="Adriaenssens E.M."/>
            <person name="Foster-Nyarko E."/>
            <person name="Jarju S."/>
            <person name="Secka A."/>
            <person name="Antonio M."/>
            <person name="Oren A."/>
            <person name="Chaudhuri R.R."/>
            <person name="La Ragione R."/>
            <person name="Hildebrand F."/>
            <person name="Pallen M.J."/>
        </authorList>
    </citation>
    <scope>NUCLEOTIDE SEQUENCE</scope>
    <source>
        <strain evidence="2">B2-16538</strain>
    </source>
</reference>
<reference evidence="2" key="1">
    <citation type="submission" date="2020-10" db="EMBL/GenBank/DDBJ databases">
        <authorList>
            <person name="Gilroy R."/>
        </authorList>
    </citation>
    <scope>NUCLEOTIDE SEQUENCE</scope>
    <source>
        <strain evidence="2">B2-16538</strain>
    </source>
</reference>
<name>A0A9D9NR08_9BACT</name>
<feature type="transmembrane region" description="Helical" evidence="1">
    <location>
        <begin position="102"/>
        <end position="121"/>
    </location>
</feature>
<accession>A0A9D9NR08</accession>
<evidence type="ECO:0000256" key="1">
    <source>
        <dbReference type="SAM" id="Phobius"/>
    </source>
</evidence>
<organism evidence="2 3">
    <name type="scientific">Candidatus Cryptobacteroides excrementavium</name>
    <dbReference type="NCBI Taxonomy" id="2840759"/>
    <lineage>
        <taxon>Bacteria</taxon>
        <taxon>Pseudomonadati</taxon>
        <taxon>Bacteroidota</taxon>
        <taxon>Bacteroidia</taxon>
        <taxon>Bacteroidales</taxon>
        <taxon>Candidatus Cryptobacteroides</taxon>
    </lineage>
</organism>
<keyword evidence="1" id="KW-0472">Membrane</keyword>
<keyword evidence="1" id="KW-0812">Transmembrane</keyword>
<sequence>MRTSLRLALYFMAAAVVMGGGILYACYDPGSSVYFPKCPFYFLTGLKCPGCGSQRALHELLHLRIAGAIKYNALMVVSIPFLCLMGFAWLRRRRFPGLYRAVTGRVAVWSVFGVITGWWILRNIPGIFL</sequence>
<protein>
    <submittedName>
        <fullName evidence="2">DUF2752 domain-containing protein</fullName>
    </submittedName>
</protein>
<proteinExistence type="predicted"/>
<dbReference type="PROSITE" id="PS51257">
    <property type="entry name" value="PROKAR_LIPOPROTEIN"/>
    <property type="match status" value="1"/>
</dbReference>
<evidence type="ECO:0000313" key="2">
    <source>
        <dbReference type="EMBL" id="MBO8484806.1"/>
    </source>
</evidence>
<evidence type="ECO:0000313" key="3">
    <source>
        <dbReference type="Proteomes" id="UP000823750"/>
    </source>
</evidence>
<dbReference type="Proteomes" id="UP000823750">
    <property type="component" value="Unassembled WGS sequence"/>
</dbReference>
<dbReference type="AlphaFoldDB" id="A0A9D9NR08"/>
<feature type="transmembrane region" description="Helical" evidence="1">
    <location>
        <begin position="7"/>
        <end position="27"/>
    </location>
</feature>
<feature type="transmembrane region" description="Helical" evidence="1">
    <location>
        <begin position="71"/>
        <end position="90"/>
    </location>
</feature>
<keyword evidence="1" id="KW-1133">Transmembrane helix</keyword>
<dbReference type="EMBL" id="JADILX010000002">
    <property type="protein sequence ID" value="MBO8484806.1"/>
    <property type="molecule type" value="Genomic_DNA"/>
</dbReference>
<comment type="caution">
    <text evidence="2">The sequence shown here is derived from an EMBL/GenBank/DDBJ whole genome shotgun (WGS) entry which is preliminary data.</text>
</comment>
<gene>
    <name evidence="2" type="ORF">IAB78_00070</name>
</gene>
<dbReference type="InterPro" id="IPR021215">
    <property type="entry name" value="DUF2752"/>
</dbReference>
<dbReference type="Pfam" id="PF10825">
    <property type="entry name" value="DUF2752"/>
    <property type="match status" value="1"/>
</dbReference>